<protein>
    <submittedName>
        <fullName evidence="1">Unnamed protein product</fullName>
    </submittedName>
</protein>
<organism evidence="1 2">
    <name type="scientific">Ambrosiozyma monospora</name>
    <name type="common">Yeast</name>
    <name type="synonym">Endomycopsis monosporus</name>
    <dbReference type="NCBI Taxonomy" id="43982"/>
    <lineage>
        <taxon>Eukaryota</taxon>
        <taxon>Fungi</taxon>
        <taxon>Dikarya</taxon>
        <taxon>Ascomycota</taxon>
        <taxon>Saccharomycotina</taxon>
        <taxon>Pichiomycetes</taxon>
        <taxon>Pichiales</taxon>
        <taxon>Pichiaceae</taxon>
        <taxon>Ambrosiozyma</taxon>
    </lineage>
</organism>
<comment type="caution">
    <text evidence="1">The sequence shown here is derived from an EMBL/GenBank/DDBJ whole genome shotgun (WGS) entry which is preliminary data.</text>
</comment>
<evidence type="ECO:0000313" key="1">
    <source>
        <dbReference type="EMBL" id="GMF03065.1"/>
    </source>
</evidence>
<accession>A0ACB5U640</accession>
<sequence length="249" mass="27836">MISSRTGERIYVGSSSMTLFGLEINKLVAPMMLNQPVPIGSPDSQATPPNSTSFDGSKERETVLEREGNAYRIMVGNSHSRPGINVNFTLPSYSYALLLVDTFVSYNDGCFYFFNEGLVKENLRRIYNDDKQEGFKPDYGIESLNNGAKEPVLETIWFCKLLLIFAVGEMYLGTANNLNGYKLRDKPKRKKHKSSNSYSAKLPGSGFFQQASDLFTGLFASGTIDNCAREGGIEVLLFFFDPWIPCGYR</sequence>
<keyword evidence="2" id="KW-1185">Reference proteome</keyword>
<proteinExistence type="predicted"/>
<name>A0ACB5U640_AMBMO</name>
<reference evidence="1" key="1">
    <citation type="submission" date="2023-04" db="EMBL/GenBank/DDBJ databases">
        <title>Ambrosiozyma monospora NBRC 10751.</title>
        <authorList>
            <person name="Ichikawa N."/>
            <person name="Sato H."/>
            <person name="Tonouchi N."/>
        </authorList>
    </citation>
    <scope>NUCLEOTIDE SEQUENCE</scope>
    <source>
        <strain evidence="1">NBRC 10751</strain>
    </source>
</reference>
<dbReference type="EMBL" id="BSXS01012817">
    <property type="protein sequence ID" value="GMF03065.1"/>
    <property type="molecule type" value="Genomic_DNA"/>
</dbReference>
<dbReference type="Proteomes" id="UP001165064">
    <property type="component" value="Unassembled WGS sequence"/>
</dbReference>
<gene>
    <name evidence="1" type="ORF">Amon02_001165900</name>
</gene>
<evidence type="ECO:0000313" key="2">
    <source>
        <dbReference type="Proteomes" id="UP001165064"/>
    </source>
</evidence>